<evidence type="ECO:0000313" key="3">
    <source>
        <dbReference type="Proteomes" id="UP000005551"/>
    </source>
</evidence>
<feature type="compositionally biased region" description="Low complexity" evidence="1">
    <location>
        <begin position="240"/>
        <end position="264"/>
    </location>
</feature>
<protein>
    <submittedName>
        <fullName evidence="2">Uncharacterized protein</fullName>
    </submittedName>
</protein>
<dbReference type="Proteomes" id="UP000005551">
    <property type="component" value="Unassembled WGS sequence"/>
</dbReference>
<evidence type="ECO:0000313" key="2">
    <source>
        <dbReference type="EMBL" id="EIM77877.1"/>
    </source>
</evidence>
<comment type="caution">
    <text evidence="2">The sequence shown here is derived from an EMBL/GenBank/DDBJ whole genome shotgun (WGS) entry which is preliminary data.</text>
</comment>
<dbReference type="RefSeq" id="WP_009053837.1">
    <property type="nucleotide sequence ID" value="NZ_AJYA01000011.1"/>
</dbReference>
<keyword evidence="3" id="KW-1185">Reference proteome</keyword>
<evidence type="ECO:0000256" key="1">
    <source>
        <dbReference type="SAM" id="MobiDB-lite"/>
    </source>
</evidence>
<sequence>MEHSYLEGYATRFAKTVSDRFFVQKKYITGPDIVTFSPSSQVNFFILKTLFEQWEEELEQLKDNPYFDYRNNQVDQALKEFVNVLSRAIKVDREHFEPLVRQAVMLTLFLAADPLRFYLGELSDLEDEEVNPFLRKNLKYFKWHQDLISGVVDRAAIPQTREAISAAIRANYERLQEDLTPLESLVVSLDQVEPLDLEALQAEFFPAAGQSTGGEEQEETSSQASDTTAMVEEEEERTEAAASLEESPAAAPEESSTAASEEAPAAALPLRSYLDPIDPAQAWEACGQQLSGVVKPITPGGLSASIGVNQRYMFVGSLFKGDGQALNAALQALDRQDEWIDAVCMLNRDYIPQYDWPIPSDEVDEFMLLLFRRFYP</sequence>
<name>I5C7S5_9BACT</name>
<dbReference type="STRING" id="1189621.A3SI_05372"/>
<accession>I5C7S5</accession>
<dbReference type="AlphaFoldDB" id="I5C7S5"/>
<gene>
    <name evidence="2" type="ORF">A3SI_05372</name>
</gene>
<proteinExistence type="predicted"/>
<reference evidence="2 3" key="1">
    <citation type="submission" date="2012-05" db="EMBL/GenBank/DDBJ databases">
        <title>Genome sequence of Nitritalea halalkaliphila LW7.</title>
        <authorList>
            <person name="Jangir P.K."/>
            <person name="Singh A."/>
            <person name="Shivaji S."/>
            <person name="Sharma R."/>
        </authorList>
    </citation>
    <scope>NUCLEOTIDE SEQUENCE [LARGE SCALE GENOMIC DNA]</scope>
    <source>
        <strain evidence="2 3">LW7</strain>
    </source>
</reference>
<organism evidence="2 3">
    <name type="scientific">Nitritalea halalkaliphila LW7</name>
    <dbReference type="NCBI Taxonomy" id="1189621"/>
    <lineage>
        <taxon>Bacteria</taxon>
        <taxon>Pseudomonadati</taxon>
        <taxon>Bacteroidota</taxon>
        <taxon>Cytophagia</taxon>
        <taxon>Cytophagales</taxon>
        <taxon>Cyclobacteriaceae</taxon>
        <taxon>Nitritalea</taxon>
    </lineage>
</organism>
<dbReference type="OrthoDB" id="1100725at2"/>
<feature type="region of interest" description="Disordered" evidence="1">
    <location>
        <begin position="209"/>
        <end position="264"/>
    </location>
</feature>
<dbReference type="EMBL" id="AJYA01000011">
    <property type="protein sequence ID" value="EIM77877.1"/>
    <property type="molecule type" value="Genomic_DNA"/>
</dbReference>
<feature type="compositionally biased region" description="Low complexity" evidence="1">
    <location>
        <begin position="209"/>
        <end position="230"/>
    </location>
</feature>